<feature type="region of interest" description="Disordered" evidence="1">
    <location>
        <begin position="129"/>
        <end position="163"/>
    </location>
</feature>
<evidence type="ECO:0000256" key="1">
    <source>
        <dbReference type="SAM" id="MobiDB-lite"/>
    </source>
</evidence>
<organism evidence="2">
    <name type="scientific">Neobodo designis</name>
    <name type="common">Flagellated protozoan</name>
    <name type="synonym">Bodo designis</name>
    <dbReference type="NCBI Taxonomy" id="312471"/>
    <lineage>
        <taxon>Eukaryota</taxon>
        <taxon>Discoba</taxon>
        <taxon>Euglenozoa</taxon>
        <taxon>Kinetoplastea</taxon>
        <taxon>Metakinetoplastina</taxon>
        <taxon>Neobodonida</taxon>
        <taxon>Neobodo</taxon>
    </lineage>
</organism>
<reference evidence="2" key="1">
    <citation type="submission" date="2021-01" db="EMBL/GenBank/DDBJ databases">
        <authorList>
            <person name="Corre E."/>
            <person name="Pelletier E."/>
            <person name="Niang G."/>
            <person name="Scheremetjew M."/>
            <person name="Finn R."/>
            <person name="Kale V."/>
            <person name="Holt S."/>
            <person name="Cochrane G."/>
            <person name="Meng A."/>
            <person name="Brown T."/>
            <person name="Cohen L."/>
        </authorList>
    </citation>
    <scope>NUCLEOTIDE SEQUENCE</scope>
    <source>
        <strain evidence="2">CCAP 1951/1</strain>
    </source>
</reference>
<dbReference type="EMBL" id="HBGF01020345">
    <property type="protein sequence ID" value="CAD9113575.1"/>
    <property type="molecule type" value="Transcribed_RNA"/>
</dbReference>
<protein>
    <submittedName>
        <fullName evidence="2">Uncharacterized protein</fullName>
    </submittedName>
</protein>
<name>A0A7S1Q0Z9_NEODS</name>
<evidence type="ECO:0000313" key="2">
    <source>
        <dbReference type="EMBL" id="CAD9113575.1"/>
    </source>
</evidence>
<accession>A0A7S1Q0Z9</accession>
<gene>
    <name evidence="2" type="ORF">NDES1114_LOCUS13466</name>
</gene>
<dbReference type="AlphaFoldDB" id="A0A7S1Q0Z9"/>
<sequence>MNSSVSWRNPDHDVARAMTAGSSQGGKTSCAVRTELFSEVAECFGLSVDTVYDQSTMAIRPPTGKLQHPTPEADRPRCVMCSGAAPTLKPQLTAFSSSWFDRLGGVSGTPLKIEGFDDRENWAHQRAAVSRELSRSRRRSSRQDEEDDDDTTAARSARSKKEKKALSELQEFVRGQAKQLTVEPVRRKRRAELDLLCDDDSMAAPPTRLSILDIHETPVAESQWVAVPAVPPMSSEQIDHAVNAVHDIIMDAMPDQTKAEYQLTLNSDSVREAARAVVNIILEANPRVLEGHVRAIHRYLQLRPPNAARLVTHKGAAEYRALAAAAQVPCGSQRWRLPNEEPLDV</sequence>
<proteinExistence type="predicted"/>